<dbReference type="GO" id="GO:0036440">
    <property type="term" value="F:citrate synthase activity"/>
    <property type="evidence" value="ECO:0007669"/>
    <property type="project" value="UniProtKB-EC"/>
</dbReference>
<evidence type="ECO:0000313" key="9">
    <source>
        <dbReference type="Proteomes" id="UP000030403"/>
    </source>
</evidence>
<evidence type="ECO:0000256" key="2">
    <source>
        <dbReference type="ARBA" id="ARBA00010566"/>
    </source>
</evidence>
<name>A0A0A5G502_9BACI</name>
<evidence type="ECO:0000313" key="8">
    <source>
        <dbReference type="EMBL" id="KGX87119.1"/>
    </source>
</evidence>
<dbReference type="PIRSF" id="PIRSF001369">
    <property type="entry name" value="Citrate_synth"/>
    <property type="match status" value="1"/>
</dbReference>
<dbReference type="InterPro" id="IPR002020">
    <property type="entry name" value="Citrate_synthase"/>
</dbReference>
<dbReference type="PROSITE" id="PS00480">
    <property type="entry name" value="CITRATE_SYNTHASE"/>
    <property type="match status" value="1"/>
</dbReference>
<dbReference type="PANTHER" id="PTHR11739">
    <property type="entry name" value="CITRATE SYNTHASE"/>
    <property type="match status" value="1"/>
</dbReference>
<comment type="catalytic activity">
    <reaction evidence="4">
        <text>oxaloacetate + acetyl-CoA + H2O = citrate + CoA + H(+)</text>
        <dbReference type="Rhea" id="RHEA:16845"/>
        <dbReference type="ChEBI" id="CHEBI:15377"/>
        <dbReference type="ChEBI" id="CHEBI:15378"/>
        <dbReference type="ChEBI" id="CHEBI:16452"/>
        <dbReference type="ChEBI" id="CHEBI:16947"/>
        <dbReference type="ChEBI" id="CHEBI:57287"/>
        <dbReference type="ChEBI" id="CHEBI:57288"/>
        <dbReference type="EC" id="2.3.3.16"/>
    </reaction>
</comment>
<feature type="active site" evidence="6">
    <location>
        <position position="251"/>
    </location>
</feature>
<evidence type="ECO:0000256" key="7">
    <source>
        <dbReference type="RuleBase" id="RU003406"/>
    </source>
</evidence>
<dbReference type="RefSeq" id="WP_036842250.1">
    <property type="nucleotide sequence ID" value="NZ_AULJ01000043.1"/>
</dbReference>
<evidence type="ECO:0000256" key="1">
    <source>
        <dbReference type="ARBA" id="ARBA00005163"/>
    </source>
</evidence>
<dbReference type="eggNOG" id="COG0372">
    <property type="taxonomic scope" value="Bacteria"/>
</dbReference>
<gene>
    <name evidence="8" type="ORF">N783_10450</name>
</gene>
<dbReference type="OrthoDB" id="9800864at2"/>
<comment type="pathway">
    <text evidence="1">Carbohydrate metabolism; tricarboxylic acid cycle.</text>
</comment>
<dbReference type="InterPro" id="IPR036969">
    <property type="entry name" value="Citrate_synthase_sf"/>
</dbReference>
<accession>A0A0A5G502</accession>
<dbReference type="EMBL" id="AVPF01000026">
    <property type="protein sequence ID" value="KGX87119.1"/>
    <property type="molecule type" value="Genomic_DNA"/>
</dbReference>
<dbReference type="CDD" id="cd06109">
    <property type="entry name" value="BsCS-I_like"/>
    <property type="match status" value="1"/>
</dbReference>
<dbReference type="GO" id="GO:0006099">
    <property type="term" value="P:tricarboxylic acid cycle"/>
    <property type="evidence" value="ECO:0007669"/>
    <property type="project" value="UniProtKB-UniPathway"/>
</dbReference>
<evidence type="ECO:0000256" key="6">
    <source>
        <dbReference type="PIRSR" id="PIRSR001369-1"/>
    </source>
</evidence>
<proteinExistence type="inferred from homology"/>
<dbReference type="AlphaFoldDB" id="A0A0A5G502"/>
<dbReference type="Gene3D" id="1.10.230.10">
    <property type="entry name" value="Cytochrome P450-Terp, domain 2"/>
    <property type="match status" value="1"/>
</dbReference>
<keyword evidence="3 5" id="KW-0808">Transferase</keyword>
<evidence type="ECO:0000256" key="5">
    <source>
        <dbReference type="PIRNR" id="PIRNR001369"/>
    </source>
</evidence>
<dbReference type="UniPathway" id="UPA00223"/>
<dbReference type="InterPro" id="IPR019810">
    <property type="entry name" value="Citrate_synthase_AS"/>
</dbReference>
<dbReference type="GO" id="GO:0005975">
    <property type="term" value="P:carbohydrate metabolic process"/>
    <property type="evidence" value="ECO:0007669"/>
    <property type="project" value="TreeGrafter"/>
</dbReference>
<protein>
    <recommendedName>
        <fullName evidence="5">Citrate synthase</fullName>
    </recommendedName>
</protein>
<feature type="active site" evidence="6">
    <location>
        <position position="306"/>
    </location>
</feature>
<dbReference type="PANTHER" id="PTHR11739:SF4">
    <property type="entry name" value="CITRATE SYNTHASE, PEROXISOMAL"/>
    <property type="match status" value="1"/>
</dbReference>
<dbReference type="InterPro" id="IPR016143">
    <property type="entry name" value="Citrate_synth-like_sm_a-sub"/>
</dbReference>
<comment type="similarity">
    <text evidence="2 5 7">Belongs to the citrate synthase family.</text>
</comment>
<dbReference type="GO" id="GO:0005829">
    <property type="term" value="C:cytosol"/>
    <property type="evidence" value="ECO:0007669"/>
    <property type="project" value="TreeGrafter"/>
</dbReference>
<reference evidence="8 9" key="1">
    <citation type="submission" date="2013-08" db="EMBL/GenBank/DDBJ databases">
        <authorList>
            <person name="Huang J."/>
            <person name="Wang G."/>
        </authorList>
    </citation>
    <scope>NUCLEOTIDE SEQUENCE [LARGE SCALE GENOMIC DNA]</scope>
    <source>
        <strain evidence="8 9">BH030004</strain>
    </source>
</reference>
<comment type="caution">
    <text evidence="8">The sequence shown here is derived from an EMBL/GenBank/DDBJ whole genome shotgun (WGS) entry which is preliminary data.</text>
</comment>
<organism evidence="8 9">
    <name type="scientific">Pontibacillus marinus BH030004 = DSM 16465</name>
    <dbReference type="NCBI Taxonomy" id="1385511"/>
    <lineage>
        <taxon>Bacteria</taxon>
        <taxon>Bacillati</taxon>
        <taxon>Bacillota</taxon>
        <taxon>Bacilli</taxon>
        <taxon>Bacillales</taxon>
        <taxon>Bacillaceae</taxon>
        <taxon>Pontibacillus</taxon>
    </lineage>
</organism>
<evidence type="ECO:0000256" key="4">
    <source>
        <dbReference type="ARBA" id="ARBA00049288"/>
    </source>
</evidence>
<sequence>MIQKGLKGVVCTETKISHIDGEKGRLIYRGFSAQDLAKEHSFEEVAYLLWNGMLPNTEELSNTKQQFKQSRKLPNYVKNIIDNIPANHEMLSVLRTAISSIELYDTKRITLQDAITLTSLVPAIISYRESIQNNTTYPEERTDLDHVAYYLYMLTGEEPSPSYVKALETYMILTMEHGLNASTFSARVTASTESDLGSAATSAIGTMKGPLHGGAPSGVIDLLNDIAKSGDIRGSIQQKVENGEKLMGFGHRVYKTMDPRAQAIKETLQDNKKEDDWFDLALKVEKTAIEVLEELKPGRKLYTNVEFYAAAVLRELNIPSHLFTATFTASRMVGWTTHVMEQLEDNTIFRPSAQYVGPLYEKNLDK</sequence>
<dbReference type="Pfam" id="PF00285">
    <property type="entry name" value="Citrate_synt"/>
    <property type="match status" value="1"/>
</dbReference>
<keyword evidence="9" id="KW-1185">Reference proteome</keyword>
<dbReference type="SUPFAM" id="SSF48256">
    <property type="entry name" value="Citrate synthase"/>
    <property type="match status" value="1"/>
</dbReference>
<dbReference type="Gene3D" id="1.10.580.10">
    <property type="entry name" value="Citrate Synthase, domain 1"/>
    <property type="match status" value="1"/>
</dbReference>
<dbReference type="InterPro" id="IPR016142">
    <property type="entry name" value="Citrate_synth-like_lrg_a-sub"/>
</dbReference>
<dbReference type="STRING" id="1385511.GCA_000425225_03294"/>
<dbReference type="PRINTS" id="PR00143">
    <property type="entry name" value="CITRTSNTHASE"/>
</dbReference>
<dbReference type="Proteomes" id="UP000030403">
    <property type="component" value="Unassembled WGS sequence"/>
</dbReference>
<evidence type="ECO:0000256" key="3">
    <source>
        <dbReference type="ARBA" id="ARBA00022679"/>
    </source>
</evidence>
<dbReference type="InterPro" id="IPR024176">
    <property type="entry name" value="Citrate_synthase_bac-typ"/>
</dbReference>